<dbReference type="GO" id="GO:0004601">
    <property type="term" value="F:peroxidase activity"/>
    <property type="evidence" value="ECO:0007669"/>
    <property type="project" value="UniProtKB-KW"/>
</dbReference>
<dbReference type="GO" id="GO:0006979">
    <property type="term" value="P:response to oxidative stress"/>
    <property type="evidence" value="ECO:0007669"/>
    <property type="project" value="InterPro"/>
</dbReference>
<dbReference type="SUPFAM" id="SSF48113">
    <property type="entry name" value="Heme-dependent peroxidases"/>
    <property type="match status" value="1"/>
</dbReference>
<evidence type="ECO:0000313" key="6">
    <source>
        <dbReference type="Proteomes" id="UP000230423"/>
    </source>
</evidence>
<keyword evidence="2" id="KW-0964">Secreted</keyword>
<organism evidence="5 6">
    <name type="scientific">Teladorsagia circumcincta</name>
    <name type="common">Brown stomach worm</name>
    <name type="synonym">Ostertagia circumcincta</name>
    <dbReference type="NCBI Taxonomy" id="45464"/>
    <lineage>
        <taxon>Eukaryota</taxon>
        <taxon>Metazoa</taxon>
        <taxon>Ecdysozoa</taxon>
        <taxon>Nematoda</taxon>
        <taxon>Chromadorea</taxon>
        <taxon>Rhabditida</taxon>
        <taxon>Rhabditina</taxon>
        <taxon>Rhabditomorpha</taxon>
        <taxon>Strongyloidea</taxon>
        <taxon>Trichostrongylidae</taxon>
        <taxon>Teladorsagia</taxon>
    </lineage>
</organism>
<proteinExistence type="predicted"/>
<dbReference type="Gene3D" id="1.10.640.10">
    <property type="entry name" value="Haem peroxidase domain superfamily, animal type"/>
    <property type="match status" value="1"/>
</dbReference>
<dbReference type="InterPro" id="IPR010255">
    <property type="entry name" value="Haem_peroxidase_sf"/>
</dbReference>
<sequence>DRYRTITGQCNNVQFTFAGSSMELLSRTLPNAYADVWFQFELNSIASHENLPRASNLQVPTQNVPDNRFSLLHMQYGQFIAHDVVSMPASTGDNGSPLNCSPCNSSSVSPNCMPIQIPDGDK</sequence>
<evidence type="ECO:0000313" key="5">
    <source>
        <dbReference type="EMBL" id="PIO72116.1"/>
    </source>
</evidence>
<comment type="subcellular location">
    <subcellularLocation>
        <location evidence="1">Secreted</location>
    </subcellularLocation>
</comment>
<dbReference type="PROSITE" id="PS50292">
    <property type="entry name" value="PEROXIDASE_3"/>
    <property type="match status" value="1"/>
</dbReference>
<dbReference type="Pfam" id="PF03098">
    <property type="entry name" value="An_peroxidase"/>
    <property type="match status" value="1"/>
</dbReference>
<dbReference type="OrthoDB" id="5874583at2759"/>
<evidence type="ECO:0000256" key="1">
    <source>
        <dbReference type="ARBA" id="ARBA00004613"/>
    </source>
</evidence>
<evidence type="ECO:0008006" key="7">
    <source>
        <dbReference type="Google" id="ProtNLM"/>
    </source>
</evidence>
<dbReference type="InterPro" id="IPR019791">
    <property type="entry name" value="Haem_peroxidase_animal"/>
</dbReference>
<dbReference type="GO" id="GO:0005576">
    <property type="term" value="C:extracellular region"/>
    <property type="evidence" value="ECO:0007669"/>
    <property type="project" value="UniProtKB-SubCell"/>
</dbReference>
<protein>
    <recommendedName>
        <fullName evidence="7">Heme peroxidase</fullName>
    </recommendedName>
</protein>
<dbReference type="Proteomes" id="UP000230423">
    <property type="component" value="Unassembled WGS sequence"/>
</dbReference>
<keyword evidence="3" id="KW-0560">Oxidoreductase</keyword>
<dbReference type="EMBL" id="KZ345765">
    <property type="protein sequence ID" value="PIO72116.1"/>
    <property type="molecule type" value="Genomic_DNA"/>
</dbReference>
<evidence type="ECO:0000256" key="4">
    <source>
        <dbReference type="ARBA" id="ARBA00023180"/>
    </source>
</evidence>
<keyword evidence="3" id="KW-0575">Peroxidase</keyword>
<dbReference type="GO" id="GO:0020037">
    <property type="term" value="F:heme binding"/>
    <property type="evidence" value="ECO:0007669"/>
    <property type="project" value="InterPro"/>
</dbReference>
<dbReference type="InterPro" id="IPR037120">
    <property type="entry name" value="Haem_peroxidase_sf_animal"/>
</dbReference>
<evidence type="ECO:0000256" key="3">
    <source>
        <dbReference type="ARBA" id="ARBA00022559"/>
    </source>
</evidence>
<gene>
    <name evidence="5" type="ORF">TELCIR_05963</name>
</gene>
<accession>A0A2G9UPN9</accession>
<keyword evidence="6" id="KW-1185">Reference proteome</keyword>
<name>A0A2G9UPN9_TELCI</name>
<dbReference type="PANTHER" id="PTHR11475:SF4">
    <property type="entry name" value="CHORION PEROXIDASE"/>
    <property type="match status" value="1"/>
</dbReference>
<dbReference type="PANTHER" id="PTHR11475">
    <property type="entry name" value="OXIDASE/PEROXIDASE"/>
    <property type="match status" value="1"/>
</dbReference>
<dbReference type="AlphaFoldDB" id="A0A2G9UPN9"/>
<evidence type="ECO:0000256" key="2">
    <source>
        <dbReference type="ARBA" id="ARBA00022525"/>
    </source>
</evidence>
<feature type="non-terminal residue" evidence="5">
    <location>
        <position position="1"/>
    </location>
</feature>
<keyword evidence="4" id="KW-0325">Glycoprotein</keyword>
<reference evidence="5 6" key="1">
    <citation type="submission" date="2015-09" db="EMBL/GenBank/DDBJ databases">
        <title>Draft genome of the parasitic nematode Teladorsagia circumcincta isolate WARC Sus (inbred).</title>
        <authorList>
            <person name="Mitreva M."/>
        </authorList>
    </citation>
    <scope>NUCLEOTIDE SEQUENCE [LARGE SCALE GENOMIC DNA]</scope>
    <source>
        <strain evidence="5 6">S</strain>
    </source>
</reference>